<keyword evidence="1" id="KW-1133">Transmembrane helix</keyword>
<gene>
    <name evidence="2" type="ORF">SAMN05216283_11136</name>
</gene>
<dbReference type="AlphaFoldDB" id="A0A1I2K8P7"/>
<protein>
    <submittedName>
        <fullName evidence="2">Gnt-I system low-affinity gluconate transporter</fullName>
    </submittedName>
</protein>
<feature type="transmembrane region" description="Helical" evidence="1">
    <location>
        <begin position="390"/>
        <end position="414"/>
    </location>
</feature>
<dbReference type="PANTHER" id="PTHR30354">
    <property type="entry name" value="GNT FAMILY GLUCONATE TRANSPORTER"/>
    <property type="match status" value="1"/>
</dbReference>
<feature type="transmembrane region" description="Helical" evidence="1">
    <location>
        <begin position="140"/>
        <end position="158"/>
    </location>
</feature>
<dbReference type="PRINTS" id="PR00173">
    <property type="entry name" value="EDTRNSPORT"/>
</dbReference>
<keyword evidence="1" id="KW-0472">Membrane</keyword>
<feature type="transmembrane region" description="Helical" evidence="1">
    <location>
        <begin position="231"/>
        <end position="252"/>
    </location>
</feature>
<feature type="transmembrane region" description="Helical" evidence="1">
    <location>
        <begin position="305"/>
        <end position="327"/>
    </location>
</feature>
<keyword evidence="3" id="KW-1185">Reference proteome</keyword>
<dbReference type="NCBIfam" id="TIGR00791">
    <property type="entry name" value="gntP"/>
    <property type="match status" value="1"/>
</dbReference>
<dbReference type="PANTHER" id="PTHR30354:SF25">
    <property type="entry name" value="INNER MEMBRANE PERMEASE YGBN"/>
    <property type="match status" value="1"/>
</dbReference>
<feature type="transmembrane region" description="Helical" evidence="1">
    <location>
        <begin position="5"/>
        <end position="22"/>
    </location>
</feature>
<dbReference type="GO" id="GO:0005886">
    <property type="term" value="C:plasma membrane"/>
    <property type="evidence" value="ECO:0007669"/>
    <property type="project" value="TreeGrafter"/>
</dbReference>
<dbReference type="InterPro" id="IPR003474">
    <property type="entry name" value="Glcn_transporter"/>
</dbReference>
<sequence length="451" mass="47950">MNEILLLAGIGFAILLLLFLVLKLKIHAFLSLLIVSIVVGIVTGMDFSKIMKSMQDGMGNTLGFVATVVGLGAIFGQMLEASGGAQTIAKSLLKHFGEKRASWALVLTGFIVAIPVFFDVGLIILIPIIYELTKQAKRSILYYAIPLLAGLVVTHAFIPPTPGPVAVAEILDVQLGWIIIMGFIVGIPTAIIAGPVFGRYISGKIKLGAPDYFADAPVDQEQEGLPSFRTIILIILLPLLLIVASSVAEVLFDKGLLQNESVYQIVRLLGHPFTALILSTLLAMYVLGIRRGFKKDELMQLANKALGPAGLIILVTGAGGVFKQILIDSGVGDMLAEQLANSAMPPIVLAFIIAAVVRVVQGSATVSMITAAGIMAPLIGLFDLGQADKALLVLAIAAGSTILSHVNDSGFWLVGKYLGMDEKQTLRSWTVMETIVSLVGFSLVLLLSYFV</sequence>
<organism evidence="2 3">
    <name type="scientific">Sunxiuqinia elliptica</name>
    <dbReference type="NCBI Taxonomy" id="655355"/>
    <lineage>
        <taxon>Bacteria</taxon>
        <taxon>Pseudomonadati</taxon>
        <taxon>Bacteroidota</taxon>
        <taxon>Bacteroidia</taxon>
        <taxon>Marinilabiliales</taxon>
        <taxon>Prolixibacteraceae</taxon>
        <taxon>Sunxiuqinia</taxon>
    </lineage>
</organism>
<dbReference type="Proteomes" id="UP000198964">
    <property type="component" value="Unassembled WGS sequence"/>
</dbReference>
<reference evidence="2 3" key="1">
    <citation type="submission" date="2016-10" db="EMBL/GenBank/DDBJ databases">
        <authorList>
            <person name="de Groot N.N."/>
        </authorList>
    </citation>
    <scope>NUCLEOTIDE SEQUENCE [LARGE SCALE GENOMIC DNA]</scope>
    <source>
        <strain evidence="2 3">CGMCC 1.9156</strain>
    </source>
</reference>
<accession>A0A1I2K8P7</accession>
<feature type="transmembrane region" description="Helical" evidence="1">
    <location>
        <begin position="339"/>
        <end position="357"/>
    </location>
</feature>
<name>A0A1I2K8P7_9BACT</name>
<evidence type="ECO:0000313" key="3">
    <source>
        <dbReference type="Proteomes" id="UP000198964"/>
    </source>
</evidence>
<dbReference type="Pfam" id="PF02447">
    <property type="entry name" value="GntP_permease"/>
    <property type="match status" value="1"/>
</dbReference>
<evidence type="ECO:0000313" key="2">
    <source>
        <dbReference type="EMBL" id="SFF62813.1"/>
    </source>
</evidence>
<dbReference type="EMBL" id="FONW01000011">
    <property type="protein sequence ID" value="SFF62813.1"/>
    <property type="molecule type" value="Genomic_DNA"/>
</dbReference>
<feature type="transmembrane region" description="Helical" evidence="1">
    <location>
        <begin position="101"/>
        <end position="128"/>
    </location>
</feature>
<keyword evidence="1" id="KW-0812">Transmembrane</keyword>
<feature type="transmembrane region" description="Helical" evidence="1">
    <location>
        <begin position="272"/>
        <end position="293"/>
    </location>
</feature>
<feature type="transmembrane region" description="Helical" evidence="1">
    <location>
        <begin position="59"/>
        <end position="81"/>
    </location>
</feature>
<feature type="transmembrane region" description="Helical" evidence="1">
    <location>
        <begin position="178"/>
        <end position="197"/>
    </location>
</feature>
<feature type="transmembrane region" description="Helical" evidence="1">
    <location>
        <begin position="426"/>
        <end position="450"/>
    </location>
</feature>
<feature type="transmembrane region" description="Helical" evidence="1">
    <location>
        <begin position="28"/>
        <end position="47"/>
    </location>
</feature>
<dbReference type="GO" id="GO:0015128">
    <property type="term" value="F:gluconate transmembrane transporter activity"/>
    <property type="evidence" value="ECO:0007669"/>
    <property type="project" value="InterPro"/>
</dbReference>
<evidence type="ECO:0000256" key="1">
    <source>
        <dbReference type="SAM" id="Phobius"/>
    </source>
</evidence>
<dbReference type="PIRSF" id="PIRSF002746">
    <property type="entry name" value="Gluconate_transporter"/>
    <property type="match status" value="1"/>
</dbReference>
<proteinExistence type="predicted"/>
<dbReference type="RefSeq" id="WP_093921046.1">
    <property type="nucleotide sequence ID" value="NZ_FONW01000011.1"/>
</dbReference>